<dbReference type="FunFam" id="3.40.50.300:FF:000134">
    <property type="entry name" value="Iron-enterobactin ABC transporter ATP-binding protein"/>
    <property type="match status" value="1"/>
</dbReference>
<dbReference type="RefSeq" id="WP_063479641.1">
    <property type="nucleotide sequence ID" value="NZ_CP147845.1"/>
</dbReference>
<keyword evidence="12" id="KW-1185">Reference proteome</keyword>
<comment type="subcellular location">
    <subcellularLocation>
        <location evidence="1">Cell membrane</location>
        <topology evidence="1">Peripheral membrane protein</topology>
    </subcellularLocation>
</comment>
<reference evidence="11" key="1">
    <citation type="journal article" date="2016" name="Genome Announc.">
        <title>Draft genomes of two strains of Paenibacillus glucanolyticus with capability to degrade lignocellulose.</title>
        <authorList>
            <person name="Mathews S.L."/>
            <person name="Pawlak J."/>
            <person name="Grunden A.M."/>
        </authorList>
    </citation>
    <scope>NUCLEOTIDE SEQUENCE [LARGE SCALE GENOMIC DNA]</scope>
    <source>
        <strain evidence="11">SLM1</strain>
    </source>
</reference>
<evidence type="ECO:0000313" key="12">
    <source>
        <dbReference type="Proteomes" id="UP000076796"/>
    </source>
</evidence>
<proteinExistence type="predicted"/>
<dbReference type="InterPro" id="IPR003593">
    <property type="entry name" value="AAA+_ATPase"/>
</dbReference>
<dbReference type="InterPro" id="IPR003439">
    <property type="entry name" value="ABC_transporter-like_ATP-bd"/>
</dbReference>
<evidence type="ECO:0000256" key="1">
    <source>
        <dbReference type="ARBA" id="ARBA00004202"/>
    </source>
</evidence>
<evidence type="ECO:0000256" key="9">
    <source>
        <dbReference type="ARBA" id="ARBA00023136"/>
    </source>
</evidence>
<dbReference type="SUPFAM" id="SSF52540">
    <property type="entry name" value="P-loop containing nucleoside triphosphate hydrolases"/>
    <property type="match status" value="1"/>
</dbReference>
<evidence type="ECO:0000259" key="10">
    <source>
        <dbReference type="PROSITE" id="PS50893"/>
    </source>
</evidence>
<protein>
    <submittedName>
        <fullName evidence="11">Iron ABC transporter ATP-binding protein</fullName>
    </submittedName>
</protein>
<dbReference type="AlphaFoldDB" id="A0A163MAV4"/>
<dbReference type="InterPro" id="IPR051535">
    <property type="entry name" value="Siderophore_ABC-ATPase"/>
</dbReference>
<evidence type="ECO:0000256" key="6">
    <source>
        <dbReference type="ARBA" id="ARBA00022840"/>
    </source>
</evidence>
<dbReference type="SMART" id="SM00382">
    <property type="entry name" value="AAA"/>
    <property type="match status" value="1"/>
</dbReference>
<comment type="caution">
    <text evidence="11">The sequence shown here is derived from an EMBL/GenBank/DDBJ whole genome shotgun (WGS) entry which is preliminary data.</text>
</comment>
<evidence type="ECO:0000256" key="4">
    <source>
        <dbReference type="ARBA" id="ARBA00022496"/>
    </source>
</evidence>
<keyword evidence="6 11" id="KW-0067">ATP-binding</keyword>
<dbReference type="InterPro" id="IPR027417">
    <property type="entry name" value="P-loop_NTPase"/>
</dbReference>
<accession>A0A163MAV4</accession>
<keyword evidence="8" id="KW-0406">Ion transport</keyword>
<dbReference type="PROSITE" id="PS00211">
    <property type="entry name" value="ABC_TRANSPORTER_1"/>
    <property type="match status" value="1"/>
</dbReference>
<evidence type="ECO:0000256" key="5">
    <source>
        <dbReference type="ARBA" id="ARBA00022741"/>
    </source>
</evidence>
<keyword evidence="2" id="KW-0813">Transport</keyword>
<dbReference type="PANTHER" id="PTHR42771">
    <property type="entry name" value="IRON(3+)-HYDROXAMATE IMPORT ATP-BINDING PROTEIN FHUC"/>
    <property type="match status" value="1"/>
</dbReference>
<feature type="domain" description="ABC transporter" evidence="10">
    <location>
        <begin position="4"/>
        <end position="239"/>
    </location>
</feature>
<gene>
    <name evidence="11" type="ORF">AWU65_24655</name>
</gene>
<keyword evidence="5" id="KW-0547">Nucleotide-binding</keyword>
<dbReference type="PANTHER" id="PTHR42771:SF11">
    <property type="entry name" value="FERRICHROME TRANSPORT ATP-BINDING PROTEIN FHUC"/>
    <property type="match status" value="1"/>
</dbReference>
<dbReference type="CDD" id="cd03214">
    <property type="entry name" value="ABC_Iron-Siderophores_B12_Hemin"/>
    <property type="match status" value="1"/>
</dbReference>
<dbReference type="Proteomes" id="UP000076796">
    <property type="component" value="Unassembled WGS sequence"/>
</dbReference>
<dbReference type="Gene3D" id="3.40.50.300">
    <property type="entry name" value="P-loop containing nucleotide triphosphate hydrolases"/>
    <property type="match status" value="1"/>
</dbReference>
<keyword evidence="7" id="KW-0408">Iron</keyword>
<keyword evidence="3" id="KW-1003">Cell membrane</keyword>
<keyword evidence="4" id="KW-0410">Iron transport</keyword>
<keyword evidence="9" id="KW-0472">Membrane</keyword>
<dbReference type="EMBL" id="LWMH01000001">
    <property type="protein sequence ID" value="KZS48893.1"/>
    <property type="molecule type" value="Genomic_DNA"/>
</dbReference>
<evidence type="ECO:0000256" key="7">
    <source>
        <dbReference type="ARBA" id="ARBA00023004"/>
    </source>
</evidence>
<dbReference type="GO" id="GO:0005886">
    <property type="term" value="C:plasma membrane"/>
    <property type="evidence" value="ECO:0007669"/>
    <property type="project" value="UniProtKB-SubCell"/>
</dbReference>
<dbReference type="InterPro" id="IPR017871">
    <property type="entry name" value="ABC_transporter-like_CS"/>
</dbReference>
<dbReference type="GO" id="GO:0006826">
    <property type="term" value="P:iron ion transport"/>
    <property type="evidence" value="ECO:0007669"/>
    <property type="project" value="UniProtKB-KW"/>
</dbReference>
<dbReference type="OrthoDB" id="9787851at2"/>
<dbReference type="GO" id="GO:0005524">
    <property type="term" value="F:ATP binding"/>
    <property type="evidence" value="ECO:0007669"/>
    <property type="project" value="UniProtKB-KW"/>
</dbReference>
<organism evidence="11 12">
    <name type="scientific">Paenibacillus glucanolyticus</name>
    <dbReference type="NCBI Taxonomy" id="59843"/>
    <lineage>
        <taxon>Bacteria</taxon>
        <taxon>Bacillati</taxon>
        <taxon>Bacillota</taxon>
        <taxon>Bacilli</taxon>
        <taxon>Bacillales</taxon>
        <taxon>Paenibacillaceae</taxon>
        <taxon>Paenibacillus</taxon>
    </lineage>
</organism>
<evidence type="ECO:0000256" key="2">
    <source>
        <dbReference type="ARBA" id="ARBA00022448"/>
    </source>
</evidence>
<evidence type="ECO:0000256" key="3">
    <source>
        <dbReference type="ARBA" id="ARBA00022475"/>
    </source>
</evidence>
<dbReference type="PROSITE" id="PS50893">
    <property type="entry name" value="ABC_TRANSPORTER_2"/>
    <property type="match status" value="1"/>
</dbReference>
<dbReference type="GO" id="GO:0016887">
    <property type="term" value="F:ATP hydrolysis activity"/>
    <property type="evidence" value="ECO:0007669"/>
    <property type="project" value="InterPro"/>
</dbReference>
<name>A0A163MAV4_9BACL</name>
<sequence length="261" mass="29012">MNSIETEQLSLRYQDKFIIEQLNISFVAGAVHSIIGPNGCGKSTLLKSLARQLKPAAGQVLLDSKALSNLNSRDVARKLSYMAQSQDPVEVTVKELVGYGRTPHQPYWHHTSEKDREITEWAINAAGLASYQDRMLHTLSGGERQRAWIAMALAQQPGVLLLDEPTTYLDIAHQLEILEMIRDLNQTLKMTIIMVMHDINHAASYSDFILAMKSGTIEGFGSPTEVLTPELLSRVFGVVASVESDTVYNKPFCRITGLIEK</sequence>
<dbReference type="GeneID" id="97555510"/>
<evidence type="ECO:0000313" key="11">
    <source>
        <dbReference type="EMBL" id="KZS48893.1"/>
    </source>
</evidence>
<evidence type="ECO:0000256" key="8">
    <source>
        <dbReference type="ARBA" id="ARBA00023065"/>
    </source>
</evidence>
<dbReference type="Pfam" id="PF00005">
    <property type="entry name" value="ABC_tran"/>
    <property type="match status" value="1"/>
</dbReference>